<dbReference type="EMBL" id="JAOPJF010000026">
    <property type="protein sequence ID" value="KAK1145174.1"/>
    <property type="molecule type" value="Genomic_DNA"/>
</dbReference>
<organism evidence="1 2">
    <name type="scientific">Aspergillus melleus</name>
    <dbReference type="NCBI Taxonomy" id="138277"/>
    <lineage>
        <taxon>Eukaryota</taxon>
        <taxon>Fungi</taxon>
        <taxon>Dikarya</taxon>
        <taxon>Ascomycota</taxon>
        <taxon>Pezizomycotina</taxon>
        <taxon>Eurotiomycetes</taxon>
        <taxon>Eurotiomycetidae</taxon>
        <taxon>Eurotiales</taxon>
        <taxon>Aspergillaceae</taxon>
        <taxon>Aspergillus</taxon>
        <taxon>Aspergillus subgen. Circumdati</taxon>
    </lineage>
</organism>
<evidence type="ECO:0000313" key="2">
    <source>
        <dbReference type="Proteomes" id="UP001177260"/>
    </source>
</evidence>
<dbReference type="Proteomes" id="UP001177260">
    <property type="component" value="Unassembled WGS sequence"/>
</dbReference>
<reference evidence="1 2" key="1">
    <citation type="journal article" date="2023" name="ACS Omega">
        <title>Identification of the Neoaspergillic Acid Biosynthesis Gene Cluster by Establishing an In Vitro CRISPR-Ribonucleoprotein Genetic System in Aspergillus melleus.</title>
        <authorList>
            <person name="Yuan B."/>
            <person name="Grau M.F."/>
            <person name="Murata R.M."/>
            <person name="Torok T."/>
            <person name="Venkateswaran K."/>
            <person name="Stajich J.E."/>
            <person name="Wang C.C.C."/>
        </authorList>
    </citation>
    <scope>NUCLEOTIDE SEQUENCE [LARGE SCALE GENOMIC DNA]</scope>
    <source>
        <strain evidence="1 2">IMV 1140</strain>
    </source>
</reference>
<evidence type="ECO:0000313" key="1">
    <source>
        <dbReference type="EMBL" id="KAK1145174.1"/>
    </source>
</evidence>
<protein>
    <submittedName>
        <fullName evidence="1">Uncharacterized protein</fullName>
    </submittedName>
</protein>
<proteinExistence type="predicted"/>
<accession>A0ACC3B4N5</accession>
<name>A0ACC3B4N5_9EURO</name>
<comment type="caution">
    <text evidence="1">The sequence shown here is derived from an EMBL/GenBank/DDBJ whole genome shotgun (WGS) entry which is preliminary data.</text>
</comment>
<gene>
    <name evidence="1" type="ORF">N8T08_004607</name>
</gene>
<sequence>MDDAAMDALLGWGTGELADFPDLDFELLDSISHLDNQIQPIEDVPDLIPDYQPAAQDTVNAIDRLVGELSTRVTMLEDQLRSERRKREALEDYVEKLQAFLEQFSFSVEQ</sequence>
<keyword evidence="2" id="KW-1185">Reference proteome</keyword>